<dbReference type="HOGENOM" id="CLU_1438780_0_0_9"/>
<dbReference type="EMBL" id="CP006721">
    <property type="protein sequence ID" value="AGX45445.1"/>
    <property type="molecule type" value="Genomic_DNA"/>
</dbReference>
<dbReference type="AlphaFoldDB" id="U5MXZ6"/>
<evidence type="ECO:0000313" key="1">
    <source>
        <dbReference type="EMBL" id="AGX45445.1"/>
    </source>
</evidence>
<dbReference type="PATRIC" id="fig|1345695.10.peg.4595"/>
<dbReference type="Proteomes" id="UP000017118">
    <property type="component" value="Chromosome"/>
</dbReference>
<reference evidence="1 2" key="1">
    <citation type="journal article" date="2013" name="Genome Announc.">
        <title>Complete Genome Sequence of the Solvent Producer Clostridium saccharobutylicum NCP262 (DSM 13864).</title>
        <authorList>
            <person name="Poehlein A."/>
            <person name="Hartwich K."/>
            <person name="Krabben P."/>
            <person name="Ehrenreich A."/>
            <person name="Liebl W."/>
            <person name="Durre P."/>
            <person name="Gottschalk G."/>
            <person name="Daniel R."/>
        </authorList>
    </citation>
    <scope>NUCLEOTIDE SEQUENCE [LARGE SCALE GENOMIC DNA]</scope>
    <source>
        <strain evidence="1">DSM 13864</strain>
    </source>
</reference>
<keyword evidence="2" id="KW-1185">Reference proteome</keyword>
<dbReference type="KEGG" id="csb:CLSA_c45210"/>
<evidence type="ECO:0000313" key="2">
    <source>
        <dbReference type="Proteomes" id="UP000017118"/>
    </source>
</evidence>
<dbReference type="RefSeq" id="WP_022750781.1">
    <property type="nucleotide sequence ID" value="NC_022571.1"/>
</dbReference>
<gene>
    <name evidence="1" type="ORF">CLSA_c45210</name>
</gene>
<dbReference type="eggNOG" id="ENOG50335BA">
    <property type="taxonomic scope" value="Bacteria"/>
</dbReference>
<dbReference type="OrthoDB" id="1900924at2"/>
<name>U5MXZ6_CLOSA</name>
<accession>U5MXZ6</accession>
<proteinExistence type="predicted"/>
<protein>
    <submittedName>
        <fullName evidence="1">Uncharacterized protein</fullName>
    </submittedName>
</protein>
<organism evidence="1 2">
    <name type="scientific">Clostridium saccharobutylicum DSM 13864</name>
    <dbReference type="NCBI Taxonomy" id="1345695"/>
    <lineage>
        <taxon>Bacteria</taxon>
        <taxon>Bacillati</taxon>
        <taxon>Bacillota</taxon>
        <taxon>Clostridia</taxon>
        <taxon>Eubacteriales</taxon>
        <taxon>Clostridiaceae</taxon>
        <taxon>Clostridium</taxon>
    </lineage>
</organism>
<dbReference type="GeneID" id="55476776"/>
<sequence length="188" mass="22224">MLVKIINDKLDNYGVEFKVRRMNYNEIIVNYPNESGINSFYFKDVELKGENDMDDFLISNRDFLKIKLKKGISVFFYSALYDSLKYEIKEEIEKLNVLRDKYRINNRGIWEKELLLTVNKKYPLGVIASGQNFKRDGYNIIINKIEKENFVKICYEEMDNIQKEIKLKSGVLSSFDEALEDIENQGKI</sequence>